<accession>A0A7C9HTP9</accession>
<dbReference type="PANTHER" id="PTHR43581:SF4">
    <property type="entry name" value="ATP_GTP PHOSPHATASE"/>
    <property type="match status" value="1"/>
</dbReference>
<dbReference type="EMBL" id="WQLB01000034">
    <property type="protein sequence ID" value="MVN88749.1"/>
    <property type="molecule type" value="Genomic_DNA"/>
</dbReference>
<keyword evidence="3" id="KW-1185">Reference proteome</keyword>
<gene>
    <name evidence="2" type="ORF">GO986_18585</name>
</gene>
<dbReference type="InterPro" id="IPR027417">
    <property type="entry name" value="P-loop_NTPase"/>
</dbReference>
<evidence type="ECO:0000259" key="1">
    <source>
        <dbReference type="Pfam" id="PF13175"/>
    </source>
</evidence>
<proteinExistence type="predicted"/>
<organism evidence="2 3">
    <name type="scientific">Deinococcus arboris</name>
    <dbReference type="NCBI Taxonomy" id="2682977"/>
    <lineage>
        <taxon>Bacteria</taxon>
        <taxon>Thermotogati</taxon>
        <taxon>Deinococcota</taxon>
        <taxon>Deinococci</taxon>
        <taxon>Deinococcales</taxon>
        <taxon>Deinococcaceae</taxon>
        <taxon>Deinococcus</taxon>
    </lineage>
</organism>
<feature type="domain" description="Endonuclease GajA/Old nuclease/RecF-like AAA" evidence="1">
    <location>
        <begin position="207"/>
        <end position="317"/>
    </location>
</feature>
<dbReference type="RefSeq" id="WP_157460844.1">
    <property type="nucleotide sequence ID" value="NZ_WQLB01000034.1"/>
</dbReference>
<dbReference type="Proteomes" id="UP000483286">
    <property type="component" value="Unassembled WGS sequence"/>
</dbReference>
<evidence type="ECO:0000313" key="3">
    <source>
        <dbReference type="Proteomes" id="UP000483286"/>
    </source>
</evidence>
<protein>
    <submittedName>
        <fullName evidence="2">AAA family ATPase</fullName>
    </submittedName>
</protein>
<sequence>MLPNQLKIYNFRSIGPEGVDLGKLKKANIIIGRNNSGKSNVIRGWSTAIDVLKRLAGHRYEIDPLDRYRRDSKHPFRIVVDFSPPEIDTYKYFKQYFDTMTFDITVHENGDIKWEQTTLDPKRDKDFIESWWKVNHGFTSGMLYPDQMIRDMMERAREYLLIRSQDLSRIIVIPEFRQIRDTAGEYKINGENLVLTLARLKNPVIGKDDDILKFRKIESFFKRLLSLSDDAHIEVSTENPTIIVENKGIRLPIDYYGTGVHQLIILLTAVLSSEGNLYGIEEPEIHLHSNLQKSFIDFLIKETNNNYIITTHSPSIINMPFTGNSPLQELISLTSLINEGDGSKGRPIVGSQAVLDAINDIGVSASDLLQSTGIIWVEGPSDRVYLNKWISLRDAEIIEGIHYHFMYYGGRLLSHYQISADDGELEGLINLLRINRNSIIIIDSDKDKFDSVILNFKTRILEQAEISGITCWITAGREIENYVHNDAINKTFQGSKVLDYQLGQFEKIDEKLAEATSNAGLRERHYESDKVKYSRRIVDHITLDHAPYDLSSRMQSLIASIRRWNSLPTK</sequence>
<name>A0A7C9HTP9_9DEIO</name>
<dbReference type="InterPro" id="IPR051396">
    <property type="entry name" value="Bact_Antivir_Def_Nuclease"/>
</dbReference>
<dbReference type="AlphaFoldDB" id="A0A7C9HTP9"/>
<dbReference type="Pfam" id="PF13175">
    <property type="entry name" value="AAA_15"/>
    <property type="match status" value="1"/>
</dbReference>
<dbReference type="SUPFAM" id="SSF52540">
    <property type="entry name" value="P-loop containing nucleoside triphosphate hydrolases"/>
    <property type="match status" value="1"/>
</dbReference>
<dbReference type="InterPro" id="IPR041685">
    <property type="entry name" value="AAA_GajA/Old/RecF-like"/>
</dbReference>
<evidence type="ECO:0000313" key="2">
    <source>
        <dbReference type="EMBL" id="MVN88749.1"/>
    </source>
</evidence>
<dbReference type="Gene3D" id="3.40.50.300">
    <property type="entry name" value="P-loop containing nucleotide triphosphate hydrolases"/>
    <property type="match status" value="1"/>
</dbReference>
<reference evidence="2 3" key="1">
    <citation type="submission" date="2019-12" db="EMBL/GenBank/DDBJ databases">
        <title>Deinococcus sp. HMF7620 Genome sequencing and assembly.</title>
        <authorList>
            <person name="Kang H."/>
            <person name="Kim H."/>
            <person name="Joh K."/>
        </authorList>
    </citation>
    <scope>NUCLEOTIDE SEQUENCE [LARGE SCALE GENOMIC DNA]</scope>
    <source>
        <strain evidence="2 3">HMF7620</strain>
    </source>
</reference>
<dbReference type="PANTHER" id="PTHR43581">
    <property type="entry name" value="ATP/GTP PHOSPHATASE"/>
    <property type="match status" value="1"/>
</dbReference>
<comment type="caution">
    <text evidence="2">The sequence shown here is derived from an EMBL/GenBank/DDBJ whole genome shotgun (WGS) entry which is preliminary data.</text>
</comment>